<dbReference type="InterPro" id="IPR054472">
    <property type="entry name" value="WHD"/>
</dbReference>
<dbReference type="GO" id="GO:0016887">
    <property type="term" value="F:ATP hydrolysis activity"/>
    <property type="evidence" value="ECO:0007669"/>
    <property type="project" value="InterPro"/>
</dbReference>
<dbReference type="PANTHER" id="PTHR46411">
    <property type="entry name" value="FAMILY ATPASE, PUTATIVE-RELATED"/>
    <property type="match status" value="1"/>
</dbReference>
<dbReference type="Pfam" id="PF00004">
    <property type="entry name" value="AAA"/>
    <property type="match status" value="1"/>
</dbReference>
<dbReference type="EMBL" id="DS989842">
    <property type="protein sequence ID" value="EDX77904.1"/>
    <property type="molecule type" value="Genomic_DNA"/>
</dbReference>
<dbReference type="InterPro" id="IPR003593">
    <property type="entry name" value="AAA+_ATPase"/>
</dbReference>
<reference evidence="2 3" key="1">
    <citation type="submission" date="2008-07" db="EMBL/GenBank/DDBJ databases">
        <authorList>
            <person name="Tandeau de Marsac N."/>
            <person name="Ferriera S."/>
            <person name="Johnson J."/>
            <person name="Kravitz S."/>
            <person name="Beeson K."/>
            <person name="Sutton G."/>
            <person name="Rogers Y.-H."/>
            <person name="Friedman R."/>
            <person name="Frazier M."/>
            <person name="Venter J.C."/>
        </authorList>
    </citation>
    <scope>NUCLEOTIDE SEQUENCE [LARGE SCALE GENOMIC DNA]</scope>
    <source>
        <strain evidence="2 3">PCC 7420</strain>
    </source>
</reference>
<protein>
    <submittedName>
        <fullName evidence="2">ATPase, AAA family protein</fullName>
    </submittedName>
</protein>
<accession>B4VIN9</accession>
<dbReference type="InterPro" id="IPR003959">
    <property type="entry name" value="ATPase_AAA_core"/>
</dbReference>
<dbReference type="AlphaFoldDB" id="B4VIN9"/>
<dbReference type="RefSeq" id="WP_006098340.1">
    <property type="nucleotide sequence ID" value="NZ_DS989842.1"/>
</dbReference>
<dbReference type="OrthoDB" id="9806903at2"/>
<feature type="domain" description="AAA+ ATPase" evidence="1">
    <location>
        <begin position="446"/>
        <end position="578"/>
    </location>
</feature>
<dbReference type="Proteomes" id="UP000003835">
    <property type="component" value="Unassembled WGS sequence"/>
</dbReference>
<proteinExistence type="predicted"/>
<evidence type="ECO:0000259" key="1">
    <source>
        <dbReference type="SMART" id="SM00382"/>
    </source>
</evidence>
<dbReference type="SMART" id="SM00382">
    <property type="entry name" value="AAA"/>
    <property type="match status" value="1"/>
</dbReference>
<dbReference type="SUPFAM" id="SSF52540">
    <property type="entry name" value="P-loop containing nucleoside triphosphate hydrolases"/>
    <property type="match status" value="1"/>
</dbReference>
<gene>
    <name evidence="2" type="ORF">MC7420_7642</name>
</gene>
<dbReference type="Pfam" id="PF22977">
    <property type="entry name" value="WHD"/>
    <property type="match status" value="1"/>
</dbReference>
<dbReference type="STRING" id="118168.MC7420_7642"/>
<evidence type="ECO:0000313" key="2">
    <source>
        <dbReference type="EMBL" id="EDX77904.1"/>
    </source>
</evidence>
<keyword evidence="3" id="KW-1185">Reference proteome</keyword>
<organism evidence="2 3">
    <name type="scientific">Coleofasciculus chthonoplastes PCC 7420</name>
    <dbReference type="NCBI Taxonomy" id="118168"/>
    <lineage>
        <taxon>Bacteria</taxon>
        <taxon>Bacillati</taxon>
        <taxon>Cyanobacteriota</taxon>
        <taxon>Cyanophyceae</taxon>
        <taxon>Coleofasciculales</taxon>
        <taxon>Coleofasciculaceae</taxon>
        <taxon>Coleofasciculus</taxon>
    </lineage>
</organism>
<dbReference type="PANTHER" id="PTHR46411:SF3">
    <property type="entry name" value="AAA+ ATPASE DOMAIN-CONTAINING PROTEIN"/>
    <property type="match status" value="1"/>
</dbReference>
<dbReference type="InterPro" id="IPR027417">
    <property type="entry name" value="P-loop_NTPase"/>
</dbReference>
<dbReference type="CDD" id="cd19481">
    <property type="entry name" value="RecA-like_protease"/>
    <property type="match status" value="1"/>
</dbReference>
<dbReference type="eggNOG" id="COG0464">
    <property type="taxonomic scope" value="Bacteria"/>
</dbReference>
<evidence type="ECO:0000313" key="3">
    <source>
        <dbReference type="Proteomes" id="UP000003835"/>
    </source>
</evidence>
<sequence>MTSTAIDWYKANYQYLMTSVNRVYRHLECYISQKQNQTTDPNPNLPPPETPNSAIPFALDILCTQFGLSACDRDILLLCVGMELDPDFPSLCRQASGDSQINYPTLSLALSVLPNISLSVLGRQSPLQYWQLIEIAPGVTLTQSPLRIDSRILCYLLGEPSIDAQLDERVKPLDLGLTGELALPPSHQQIAQIIASAWSESTLTSKLPIIELSGSDLTTKRRIAAEATTLFGCSIRRMSATVLPSESTQLHQLRRLWEREAILTNCVLFLECDSLNMGDTLGVSLISQFIAEISTPVILSSQQRLPVTERSLTTYDIPKLTPQEQRSLFFTYLADKGSELNGEVNRLIAQFNLSQSAIHSVCTQAIHQVNRNDHTNLGTTLWNTSRHQARPRLDALAQRIETPMTWDDLILPESQLKTLKEIVAHTRQRAKVYQDWGMGGKQSRGLGLTALFYGQSGTGKTTAAEIIAKELHLDLYRIDLSAVVSKYIGETEKNLAQIFDAAEVGGVVLLFDEADSLFAKRGQVKDARDRYANQEVSYLLQRLENYQGLAILTTNLRDSIDSAFERRLRFVLEFPFPDAIQREQIWRRVFPKSTPTRRLNFEKLARLAVSGGSIHNIALAAAFLAAEASEPVGMKHLLAAAQTEGIKMQNELQRLTLLKSLFLTLPRS</sequence>
<dbReference type="GO" id="GO:0005524">
    <property type="term" value="F:ATP binding"/>
    <property type="evidence" value="ECO:0007669"/>
    <property type="project" value="InterPro"/>
</dbReference>
<name>B4VIN9_9CYAN</name>
<dbReference type="Gene3D" id="3.40.50.300">
    <property type="entry name" value="P-loop containing nucleotide triphosphate hydrolases"/>
    <property type="match status" value="1"/>
</dbReference>
<dbReference type="HOGENOM" id="CLU_016564_1_0_3"/>